<evidence type="ECO:0000256" key="3">
    <source>
        <dbReference type="ARBA" id="ARBA00015794"/>
    </source>
</evidence>
<proteinExistence type="inferred from homology"/>
<evidence type="ECO:0000256" key="6">
    <source>
        <dbReference type="ARBA" id="ARBA00023015"/>
    </source>
</evidence>
<protein>
    <recommendedName>
        <fullName evidence="3">Protein BANP</fullName>
    </recommendedName>
</protein>
<dbReference type="PANTHER" id="PTHR16243">
    <property type="entry name" value="BTG3-ASSOCIATED NUCLEAR PROTEIN BANP"/>
    <property type="match status" value="1"/>
</dbReference>
<dbReference type="EMBL" id="CALNXI010001148">
    <property type="protein sequence ID" value="CAH3157495.1"/>
    <property type="molecule type" value="Genomic_DNA"/>
</dbReference>
<keyword evidence="10" id="KW-0539">Nucleus</keyword>
<evidence type="ECO:0000259" key="13">
    <source>
        <dbReference type="PROSITE" id="PS51457"/>
    </source>
</evidence>
<reference evidence="14 15" key="1">
    <citation type="submission" date="2022-05" db="EMBL/GenBank/DDBJ databases">
        <authorList>
            <consortium name="Genoscope - CEA"/>
            <person name="William W."/>
        </authorList>
    </citation>
    <scope>NUCLEOTIDE SEQUENCE [LARGE SCALE GENOMIC DNA]</scope>
</reference>
<evidence type="ECO:0000256" key="8">
    <source>
        <dbReference type="ARBA" id="ARBA00023125"/>
    </source>
</evidence>
<evidence type="ECO:0000256" key="7">
    <source>
        <dbReference type="ARBA" id="ARBA00023054"/>
    </source>
</evidence>
<evidence type="ECO:0000256" key="11">
    <source>
        <dbReference type="ARBA" id="ARBA00023306"/>
    </source>
</evidence>
<dbReference type="SMART" id="SM01025">
    <property type="entry name" value="BEN"/>
    <property type="match status" value="1"/>
</dbReference>
<keyword evidence="15" id="KW-1185">Reference proteome</keyword>
<evidence type="ECO:0000313" key="14">
    <source>
        <dbReference type="EMBL" id="CAH3157495.1"/>
    </source>
</evidence>
<dbReference type="Pfam" id="PF10523">
    <property type="entry name" value="BEN"/>
    <property type="match status" value="1"/>
</dbReference>
<dbReference type="PROSITE" id="PS51457">
    <property type="entry name" value="BEN"/>
    <property type="match status" value="1"/>
</dbReference>
<dbReference type="InterPro" id="IPR018379">
    <property type="entry name" value="BEN_domain"/>
</dbReference>
<name>A0ABN8Q576_9CNID</name>
<dbReference type="Proteomes" id="UP001159427">
    <property type="component" value="Unassembled WGS sequence"/>
</dbReference>
<keyword evidence="11" id="KW-0131">Cell cycle</keyword>
<evidence type="ECO:0000256" key="2">
    <source>
        <dbReference type="ARBA" id="ARBA00009735"/>
    </source>
</evidence>
<sequence length="542" mass="59937">MEAWRYSALNTQFCNLQQKLLSTMQTSKDLNSASGEPMDSDFHNNNATNCKSGVKRRAVDDIQNNISQEKIGKLDENSLWSNDFCLKLDVYTQTEASYVKESCSKSLSFVSDIVQANGRKLEKIEKFLETLECKIDSFLMASDPGSEIFTPNKKKTDLMSLRHPIAPEADSGMTVPTGIVISPNKIGGSPRDTNVPALADSTKSPNTCLSPSLNPFASRVETSDVNSTAYWNQGFQQGLEVATRQLQQVSQPRPVMPSGQVAETAARPVVLETKSDSLSRGLDRDDLVGDSDRVVPVIISLGDKSKKSVTAEIQIQDIANGAMCTLEGLQHVSYSQGCWLGDKTNPQSRVWYCGDTKMLSRAEASGSNPAKLSLNLLEALFSRDEMAASNINGARGRELLDPIKIKGIQVHINHKFPIESDKEEMRWRFIKPRIDSKCRAQRRMQREQQAKLDNSLRLGSSERTYRGTRPRLDPREKDQLLYGYSRTPDLVVRTSEPEAAVASPQGTGMDVDESQLNGANHLEQLSENEAIVEISGSPVTVE</sequence>
<dbReference type="InterPro" id="IPR042343">
    <property type="entry name" value="BANP"/>
</dbReference>
<gene>
    <name evidence="14" type="ORF">PEVE_00002515</name>
</gene>
<comment type="subcellular location">
    <subcellularLocation>
        <location evidence="1">Nucleus</location>
    </subcellularLocation>
</comment>
<organism evidence="14 15">
    <name type="scientific">Porites evermanni</name>
    <dbReference type="NCBI Taxonomy" id="104178"/>
    <lineage>
        <taxon>Eukaryota</taxon>
        <taxon>Metazoa</taxon>
        <taxon>Cnidaria</taxon>
        <taxon>Anthozoa</taxon>
        <taxon>Hexacorallia</taxon>
        <taxon>Scleractinia</taxon>
        <taxon>Fungiina</taxon>
        <taxon>Poritidae</taxon>
        <taxon>Porites</taxon>
    </lineage>
</organism>
<keyword evidence="5" id="KW-0156">Chromatin regulator</keyword>
<keyword evidence="9" id="KW-0804">Transcription</keyword>
<dbReference type="PANTHER" id="PTHR16243:SF2">
    <property type="entry name" value="PROTEIN BANP"/>
    <property type="match status" value="1"/>
</dbReference>
<keyword evidence="6" id="KW-0805">Transcription regulation</keyword>
<evidence type="ECO:0000256" key="9">
    <source>
        <dbReference type="ARBA" id="ARBA00023163"/>
    </source>
</evidence>
<feature type="region of interest" description="Disordered" evidence="12">
    <location>
        <begin position="443"/>
        <end position="476"/>
    </location>
</feature>
<accession>A0ABN8Q576</accession>
<evidence type="ECO:0000256" key="12">
    <source>
        <dbReference type="SAM" id="MobiDB-lite"/>
    </source>
</evidence>
<keyword evidence="4" id="KW-0678">Repressor</keyword>
<comment type="caution">
    <text evidence="14">The sequence shown here is derived from an EMBL/GenBank/DDBJ whole genome shotgun (WGS) entry which is preliminary data.</text>
</comment>
<feature type="domain" description="BEN" evidence="13">
    <location>
        <begin position="347"/>
        <end position="445"/>
    </location>
</feature>
<feature type="region of interest" description="Disordered" evidence="12">
    <location>
        <begin position="522"/>
        <end position="542"/>
    </location>
</feature>
<comment type="similarity">
    <text evidence="2">Belongs to the BANP/SMAR1 family.</text>
</comment>
<evidence type="ECO:0000256" key="1">
    <source>
        <dbReference type="ARBA" id="ARBA00004123"/>
    </source>
</evidence>
<evidence type="ECO:0000256" key="5">
    <source>
        <dbReference type="ARBA" id="ARBA00022853"/>
    </source>
</evidence>
<keyword evidence="7" id="KW-0175">Coiled coil</keyword>
<evidence type="ECO:0000256" key="4">
    <source>
        <dbReference type="ARBA" id="ARBA00022491"/>
    </source>
</evidence>
<evidence type="ECO:0000313" key="15">
    <source>
        <dbReference type="Proteomes" id="UP001159427"/>
    </source>
</evidence>
<keyword evidence="8" id="KW-0238">DNA-binding</keyword>
<evidence type="ECO:0000256" key="10">
    <source>
        <dbReference type="ARBA" id="ARBA00023242"/>
    </source>
</evidence>
<dbReference type="Gene3D" id="1.10.10.2590">
    <property type="entry name" value="BEN domain"/>
    <property type="match status" value="1"/>
</dbReference>